<name>A0A6J4U5C9_9BACT</name>
<dbReference type="EMBL" id="CADCWI010000010">
    <property type="protein sequence ID" value="CAA9541128.1"/>
    <property type="molecule type" value="Genomic_DNA"/>
</dbReference>
<evidence type="ECO:0000313" key="1">
    <source>
        <dbReference type="EMBL" id="CAA9541128.1"/>
    </source>
</evidence>
<protein>
    <recommendedName>
        <fullName evidence="2">Mobile element protein</fullName>
    </recommendedName>
</protein>
<gene>
    <name evidence="1" type="ORF">AVDCRST_MAG43-154</name>
</gene>
<accession>A0A6J4U5C9</accession>
<proteinExistence type="predicted"/>
<dbReference type="AlphaFoldDB" id="A0A6J4U5C9"/>
<reference evidence="1" key="1">
    <citation type="submission" date="2020-02" db="EMBL/GenBank/DDBJ databases">
        <authorList>
            <person name="Meier V. D."/>
        </authorList>
    </citation>
    <scope>NUCLEOTIDE SEQUENCE</scope>
    <source>
        <strain evidence="1">AVDCRST_MAG43</strain>
    </source>
</reference>
<evidence type="ECO:0008006" key="2">
    <source>
        <dbReference type="Google" id="ProtNLM"/>
    </source>
</evidence>
<sequence>MASLELLDVVARFRSYRRKAYQSAVRRLVSDHAETCPLTEDSIEAMTG</sequence>
<organism evidence="1">
    <name type="scientific">uncultured Thermomicrobiales bacterium</name>
    <dbReference type="NCBI Taxonomy" id="1645740"/>
    <lineage>
        <taxon>Bacteria</taxon>
        <taxon>Pseudomonadati</taxon>
        <taxon>Thermomicrobiota</taxon>
        <taxon>Thermomicrobia</taxon>
        <taxon>Thermomicrobiales</taxon>
        <taxon>environmental samples</taxon>
    </lineage>
</organism>